<reference evidence="1" key="1">
    <citation type="journal article" date="2023" name="Plant J.">
        <title>Genome sequences and population genomics provide insights into the demographic history, inbreeding, and mutation load of two 'living fossil' tree species of Dipteronia.</title>
        <authorList>
            <person name="Feng Y."/>
            <person name="Comes H.P."/>
            <person name="Chen J."/>
            <person name="Zhu S."/>
            <person name="Lu R."/>
            <person name="Zhang X."/>
            <person name="Li P."/>
            <person name="Qiu J."/>
            <person name="Olsen K.M."/>
            <person name="Qiu Y."/>
        </authorList>
    </citation>
    <scope>NUCLEOTIDE SEQUENCE</scope>
    <source>
        <strain evidence="1">NBL</strain>
    </source>
</reference>
<keyword evidence="2" id="KW-1185">Reference proteome</keyword>
<accession>A0AAE0EG72</accession>
<gene>
    <name evidence="1" type="ORF">Dsin_007058</name>
</gene>
<comment type="caution">
    <text evidence="1">The sequence shown here is derived from an EMBL/GenBank/DDBJ whole genome shotgun (WGS) entry which is preliminary data.</text>
</comment>
<proteinExistence type="predicted"/>
<protein>
    <submittedName>
        <fullName evidence="1">Uncharacterized protein</fullName>
    </submittedName>
</protein>
<dbReference type="AlphaFoldDB" id="A0AAE0EG72"/>
<dbReference type="EMBL" id="JANJYJ010000002">
    <property type="protein sequence ID" value="KAK3227196.1"/>
    <property type="molecule type" value="Genomic_DNA"/>
</dbReference>
<evidence type="ECO:0000313" key="2">
    <source>
        <dbReference type="Proteomes" id="UP001281410"/>
    </source>
</evidence>
<name>A0AAE0EG72_9ROSI</name>
<evidence type="ECO:0000313" key="1">
    <source>
        <dbReference type="EMBL" id="KAK3227196.1"/>
    </source>
</evidence>
<organism evidence="1 2">
    <name type="scientific">Dipteronia sinensis</name>
    <dbReference type="NCBI Taxonomy" id="43782"/>
    <lineage>
        <taxon>Eukaryota</taxon>
        <taxon>Viridiplantae</taxon>
        <taxon>Streptophyta</taxon>
        <taxon>Embryophyta</taxon>
        <taxon>Tracheophyta</taxon>
        <taxon>Spermatophyta</taxon>
        <taxon>Magnoliopsida</taxon>
        <taxon>eudicotyledons</taxon>
        <taxon>Gunneridae</taxon>
        <taxon>Pentapetalae</taxon>
        <taxon>rosids</taxon>
        <taxon>malvids</taxon>
        <taxon>Sapindales</taxon>
        <taxon>Sapindaceae</taxon>
        <taxon>Hippocastanoideae</taxon>
        <taxon>Acereae</taxon>
        <taxon>Dipteronia</taxon>
    </lineage>
</organism>
<sequence length="210" mass="23677">MTTRIFKGNYFRKTDFLQVGCKDADSFLCKSFIWGKELLEAGSWWRVGNGPSIKIYKNLWILRLSTFGVISSPVLKEIAKVSQLKTQQGGWNVDLINETFLEEDVATILSMPTAVNSINYGMVYNLFARIPKFEFEWSFAQQPFSCVGGLENPRHICFYKINTDAAVDRVREVIEIGIVIRDEAGLVMASSSQRITTTFTPQVAEAVAVL</sequence>
<dbReference type="Proteomes" id="UP001281410">
    <property type="component" value="Unassembled WGS sequence"/>
</dbReference>